<protein>
    <submittedName>
        <fullName evidence="2">Uncharacterized protein</fullName>
    </submittedName>
</protein>
<dbReference type="STRING" id="408074.SAMN05660909_03076"/>
<keyword evidence="1" id="KW-0472">Membrane</keyword>
<dbReference type="OrthoDB" id="672962at2"/>
<feature type="transmembrane region" description="Helical" evidence="1">
    <location>
        <begin position="41"/>
        <end position="60"/>
    </location>
</feature>
<reference evidence="3" key="1">
    <citation type="submission" date="2016-10" db="EMBL/GenBank/DDBJ databases">
        <authorList>
            <person name="Varghese N."/>
            <person name="Submissions S."/>
        </authorList>
    </citation>
    <scope>NUCLEOTIDE SEQUENCE [LARGE SCALE GENOMIC DNA]</scope>
    <source>
        <strain evidence="3">DSM 23920</strain>
    </source>
</reference>
<name>A0A1H4DF93_9BACT</name>
<dbReference type="AlphaFoldDB" id="A0A1H4DF93"/>
<organism evidence="2 3">
    <name type="scientific">Chitinophaga terrae</name>
    <name type="common">ex Kim and Jung 2007</name>
    <dbReference type="NCBI Taxonomy" id="408074"/>
    <lineage>
        <taxon>Bacteria</taxon>
        <taxon>Pseudomonadati</taxon>
        <taxon>Bacteroidota</taxon>
        <taxon>Chitinophagia</taxon>
        <taxon>Chitinophagales</taxon>
        <taxon>Chitinophagaceae</taxon>
        <taxon>Chitinophaga</taxon>
    </lineage>
</organism>
<dbReference type="RefSeq" id="WP_089762821.1">
    <property type="nucleotide sequence ID" value="NZ_BKAT01000046.1"/>
</dbReference>
<accession>A0A1H4DF93</accession>
<keyword evidence="1" id="KW-0812">Transmembrane</keyword>
<dbReference type="EMBL" id="FNRL01000013">
    <property type="protein sequence ID" value="SEA70932.1"/>
    <property type="molecule type" value="Genomic_DNA"/>
</dbReference>
<evidence type="ECO:0000313" key="2">
    <source>
        <dbReference type="EMBL" id="SEA70932.1"/>
    </source>
</evidence>
<evidence type="ECO:0000256" key="1">
    <source>
        <dbReference type="SAM" id="Phobius"/>
    </source>
</evidence>
<evidence type="ECO:0000313" key="3">
    <source>
        <dbReference type="Proteomes" id="UP000199656"/>
    </source>
</evidence>
<gene>
    <name evidence="2" type="ORF">SAMN05660909_03076</name>
</gene>
<dbReference type="Proteomes" id="UP000199656">
    <property type="component" value="Unassembled WGS sequence"/>
</dbReference>
<keyword evidence="1" id="KW-1133">Transmembrane helix</keyword>
<sequence length="126" mass="14259">MEKVKPQVSSANTDSIAGAGGGMLLVKLAQNLSDENEFKSWLLILAPAFALFIKYIWNFFSPEVSFSVKMFRVKKSRNKLIEQVEVLLNDSTFSEENKVILRQIVEETKMSSVKLASQYYKATIES</sequence>
<proteinExistence type="predicted"/>
<keyword evidence="3" id="KW-1185">Reference proteome</keyword>